<gene>
    <name evidence="2" type="ORF">CONPUDRAFT_93544</name>
</gene>
<keyword evidence="3" id="KW-1185">Reference proteome</keyword>
<feature type="transmembrane region" description="Helical" evidence="1">
    <location>
        <begin position="25"/>
        <end position="50"/>
    </location>
</feature>
<comment type="caution">
    <text evidence="2">The sequence shown here is derived from an EMBL/GenBank/DDBJ whole genome shotgun (WGS) entry which is preliminary data.</text>
</comment>
<evidence type="ECO:0008006" key="4">
    <source>
        <dbReference type="Google" id="ProtNLM"/>
    </source>
</evidence>
<feature type="transmembrane region" description="Helical" evidence="1">
    <location>
        <begin position="145"/>
        <end position="167"/>
    </location>
</feature>
<dbReference type="AlphaFoldDB" id="A0A5M3M7M8"/>
<keyword evidence="1" id="KW-0812">Transmembrane</keyword>
<dbReference type="Proteomes" id="UP000053558">
    <property type="component" value="Unassembled WGS sequence"/>
</dbReference>
<accession>A0A5M3M7M8</accession>
<evidence type="ECO:0000313" key="3">
    <source>
        <dbReference type="Proteomes" id="UP000053558"/>
    </source>
</evidence>
<dbReference type="RefSeq" id="XP_007774690.1">
    <property type="nucleotide sequence ID" value="XM_007776500.1"/>
</dbReference>
<organism evidence="2 3">
    <name type="scientific">Coniophora puteana (strain RWD-64-598)</name>
    <name type="common">Brown rot fungus</name>
    <dbReference type="NCBI Taxonomy" id="741705"/>
    <lineage>
        <taxon>Eukaryota</taxon>
        <taxon>Fungi</taxon>
        <taxon>Dikarya</taxon>
        <taxon>Basidiomycota</taxon>
        <taxon>Agaricomycotina</taxon>
        <taxon>Agaricomycetes</taxon>
        <taxon>Agaricomycetidae</taxon>
        <taxon>Boletales</taxon>
        <taxon>Coniophorineae</taxon>
        <taxon>Coniophoraceae</taxon>
        <taxon>Coniophora</taxon>
    </lineage>
</organism>
<evidence type="ECO:0000313" key="2">
    <source>
        <dbReference type="EMBL" id="EIW75282.1"/>
    </source>
</evidence>
<evidence type="ECO:0000256" key="1">
    <source>
        <dbReference type="SAM" id="Phobius"/>
    </source>
</evidence>
<reference evidence="3" key="1">
    <citation type="journal article" date="2012" name="Science">
        <title>The Paleozoic origin of enzymatic lignin decomposition reconstructed from 31 fungal genomes.</title>
        <authorList>
            <person name="Floudas D."/>
            <person name="Binder M."/>
            <person name="Riley R."/>
            <person name="Barry K."/>
            <person name="Blanchette R.A."/>
            <person name="Henrissat B."/>
            <person name="Martinez A.T."/>
            <person name="Otillar R."/>
            <person name="Spatafora J.W."/>
            <person name="Yadav J.S."/>
            <person name="Aerts A."/>
            <person name="Benoit I."/>
            <person name="Boyd A."/>
            <person name="Carlson A."/>
            <person name="Copeland A."/>
            <person name="Coutinho P.M."/>
            <person name="de Vries R.P."/>
            <person name="Ferreira P."/>
            <person name="Findley K."/>
            <person name="Foster B."/>
            <person name="Gaskell J."/>
            <person name="Glotzer D."/>
            <person name="Gorecki P."/>
            <person name="Heitman J."/>
            <person name="Hesse C."/>
            <person name="Hori C."/>
            <person name="Igarashi K."/>
            <person name="Jurgens J.A."/>
            <person name="Kallen N."/>
            <person name="Kersten P."/>
            <person name="Kohler A."/>
            <person name="Kuees U."/>
            <person name="Kumar T.K.A."/>
            <person name="Kuo A."/>
            <person name="LaButti K."/>
            <person name="Larrondo L.F."/>
            <person name="Lindquist E."/>
            <person name="Ling A."/>
            <person name="Lombard V."/>
            <person name="Lucas S."/>
            <person name="Lundell T."/>
            <person name="Martin R."/>
            <person name="McLaughlin D.J."/>
            <person name="Morgenstern I."/>
            <person name="Morin E."/>
            <person name="Murat C."/>
            <person name="Nagy L.G."/>
            <person name="Nolan M."/>
            <person name="Ohm R.A."/>
            <person name="Patyshakuliyeva A."/>
            <person name="Rokas A."/>
            <person name="Ruiz-Duenas F.J."/>
            <person name="Sabat G."/>
            <person name="Salamov A."/>
            <person name="Samejima M."/>
            <person name="Schmutz J."/>
            <person name="Slot J.C."/>
            <person name="St John F."/>
            <person name="Stenlid J."/>
            <person name="Sun H."/>
            <person name="Sun S."/>
            <person name="Syed K."/>
            <person name="Tsang A."/>
            <person name="Wiebenga A."/>
            <person name="Young D."/>
            <person name="Pisabarro A."/>
            <person name="Eastwood D.C."/>
            <person name="Martin F."/>
            <person name="Cullen D."/>
            <person name="Grigoriev I.V."/>
            <person name="Hibbett D.S."/>
        </authorList>
    </citation>
    <scope>NUCLEOTIDE SEQUENCE [LARGE SCALE GENOMIC DNA]</scope>
    <source>
        <strain evidence="3">RWD-64-598 SS2</strain>
    </source>
</reference>
<keyword evidence="1" id="KW-1133">Transmembrane helix</keyword>
<proteinExistence type="predicted"/>
<keyword evidence="1" id="KW-0472">Membrane</keyword>
<sequence length="276" mass="30886">MAVLIWDGALMMRREFRSMQKIKSVVLKLAFAGNRLGAMMMLIPFFRIMFSSITLDNARVNGVLAIGILFVFADAFGNLSAVGRIFLLWNKSPRALLYLISGALVALCCNLALMVANNHSAPENMEWVDTQGIRTCLINGDWHNFFITGIFIIELVFDLYAALLIWVNVMDIPRTSNSQIIGLLHKQGLCFMAVTLRIVNLVLTIVPGSYWVIAIIFVEPVIAMLNARLIVRACEFYEDMQSDDKEANSEGVELESSSENYMAIILCSFDLSPELV</sequence>
<name>A0A5M3M7M8_CONPW</name>
<feature type="transmembrane region" description="Helical" evidence="1">
    <location>
        <begin position="95"/>
        <end position="116"/>
    </location>
</feature>
<feature type="transmembrane region" description="Helical" evidence="1">
    <location>
        <begin position="62"/>
        <end position="83"/>
    </location>
</feature>
<protein>
    <recommendedName>
        <fullName evidence="4">G-protein coupled receptors family 1 profile domain-containing protein</fullName>
    </recommendedName>
</protein>
<dbReference type="EMBL" id="JH711589">
    <property type="protein sequence ID" value="EIW75282.1"/>
    <property type="molecule type" value="Genomic_DNA"/>
</dbReference>
<dbReference type="OrthoDB" id="2691890at2759"/>
<dbReference type="GeneID" id="19211590"/>
<dbReference type="KEGG" id="cput:CONPUDRAFT_93544"/>